<dbReference type="HOGENOM" id="CLU_037269_0_1_0"/>
<dbReference type="SUPFAM" id="SSF48576">
    <property type="entry name" value="Terpenoid synthases"/>
    <property type="match status" value="1"/>
</dbReference>
<dbReference type="GO" id="GO:0004311">
    <property type="term" value="F:geranylgeranyl diphosphate synthase activity"/>
    <property type="evidence" value="ECO:0007669"/>
    <property type="project" value="InterPro"/>
</dbReference>
<evidence type="ECO:0000313" key="1">
    <source>
        <dbReference type="EMBL" id="BAM07637.1"/>
    </source>
</evidence>
<dbReference type="SFLD" id="SFLDG01212">
    <property type="entry name" value="Phytoene_synthase_like"/>
    <property type="match status" value="1"/>
</dbReference>
<gene>
    <name evidence="1" type="ordered locus">LFE_1960</name>
</gene>
<keyword evidence="2" id="KW-1185">Reference proteome</keyword>
<dbReference type="PATRIC" id="fig|1162668.3.peg.2324"/>
<protein>
    <submittedName>
        <fullName evidence="1">Putative phytoene synthase</fullName>
    </submittedName>
</protein>
<dbReference type="Proteomes" id="UP000007382">
    <property type="component" value="Chromosome"/>
</dbReference>
<dbReference type="InterPro" id="IPR044843">
    <property type="entry name" value="Trans_IPPS_bact-type"/>
</dbReference>
<dbReference type="NCBIfam" id="TIGR03464">
    <property type="entry name" value="HpnC"/>
    <property type="match status" value="1"/>
</dbReference>
<dbReference type="RefSeq" id="WP_014450121.1">
    <property type="nucleotide sequence ID" value="NC_017094.1"/>
</dbReference>
<dbReference type="KEGG" id="lfc:LFE_1960"/>
<dbReference type="PANTHER" id="PTHR31480">
    <property type="entry name" value="BIFUNCTIONAL LYCOPENE CYCLASE/PHYTOENE SYNTHASE"/>
    <property type="match status" value="1"/>
</dbReference>
<reference evidence="1 2" key="1">
    <citation type="journal article" date="2012" name="J. Bacteriol.">
        <title>Complete Genome Sequence of Leptospirillum ferrooxidans Strain C2-3, Isolated from a Fresh Volcanic Ash Deposit on the Island of Miyake, Japan.</title>
        <authorList>
            <person name="Fujimura R."/>
            <person name="Sato Y."/>
            <person name="Nishizawa T."/>
            <person name="Oshima K."/>
            <person name="Kim S.-W."/>
            <person name="Hattori M."/>
            <person name="Kamijo T."/>
            <person name="Ohta H."/>
        </authorList>
    </citation>
    <scope>NUCLEOTIDE SEQUENCE [LARGE SCALE GENOMIC DNA]</scope>
    <source>
        <strain evidence="1 2">C2-3</strain>
    </source>
</reference>
<dbReference type="InterPro" id="IPR008949">
    <property type="entry name" value="Isoprenoid_synthase_dom_sf"/>
</dbReference>
<reference evidence="2" key="2">
    <citation type="submission" date="2012-03" db="EMBL/GenBank/DDBJ databases">
        <title>The complete genome sequence of the pioneer microbe on fresh volcanic deposit, Leptospirillum ferrooxidans strain C2-3.</title>
        <authorList>
            <person name="Fujimura R."/>
            <person name="Sato Y."/>
            <person name="Nishizawa T."/>
            <person name="Nanba K."/>
            <person name="Oshima K."/>
            <person name="Hattori M."/>
            <person name="Kamijo T."/>
            <person name="Ohta H."/>
        </authorList>
    </citation>
    <scope>NUCLEOTIDE SEQUENCE [LARGE SCALE GENOMIC DNA]</scope>
    <source>
        <strain evidence="2">C2-3</strain>
    </source>
</reference>
<dbReference type="STRING" id="1162668.LFE_1960"/>
<dbReference type="SFLD" id="SFLDS00005">
    <property type="entry name" value="Isoprenoid_Synthase_Type_I"/>
    <property type="match status" value="1"/>
</dbReference>
<proteinExistence type="predicted"/>
<sequence length="312" mass="35645">MISLTDSFSYCKQMAESHYENFPVASSLLPKSTRLPIAVIYAFARTADDFADEIPDTREAMEKLSNWRELLFQAASGPVDHPVFRALSDVIREFSLPVEWLDHLIRAFERDRVVTRHQSFEDLLGYSRLSANPVGRLLLWVHGYRDEALFKSSDAICTALQLANFWQDIDVDRKKDRIYVPKDELAACHLSERELFELSDERHLMLLKRLDGFTGGLFYRGRDLPSKVGFRLSLELRLVLLGGLGILKMGCNPDRKIRERPVLRKSDWIGIFGGSLLGVDPFGRFDRMDPLFQNGAGYDPDHIPLLEAIGKI</sequence>
<name>I0IQT8_LEPFC</name>
<dbReference type="EMBL" id="AP012342">
    <property type="protein sequence ID" value="BAM07637.1"/>
    <property type="molecule type" value="Genomic_DNA"/>
</dbReference>
<dbReference type="AlphaFoldDB" id="I0IQT8"/>
<dbReference type="InterPro" id="IPR002060">
    <property type="entry name" value="Squ/phyt_synthse"/>
</dbReference>
<dbReference type="SFLD" id="SFLDG01018">
    <property type="entry name" value="Squalene/Phytoene_Synthase_Lik"/>
    <property type="match status" value="1"/>
</dbReference>
<dbReference type="OrthoDB" id="9807580at2"/>
<dbReference type="InterPro" id="IPR017827">
    <property type="entry name" value="HSQ_synthase_HpnC"/>
</dbReference>
<dbReference type="Pfam" id="PF00494">
    <property type="entry name" value="SQS_PSY"/>
    <property type="match status" value="1"/>
</dbReference>
<dbReference type="Gene3D" id="1.10.600.10">
    <property type="entry name" value="Farnesyl Diphosphate Synthase"/>
    <property type="match status" value="1"/>
</dbReference>
<organism evidence="1 2">
    <name type="scientific">Leptospirillum ferrooxidans (strain C2-3)</name>
    <dbReference type="NCBI Taxonomy" id="1162668"/>
    <lineage>
        <taxon>Bacteria</taxon>
        <taxon>Pseudomonadati</taxon>
        <taxon>Nitrospirota</taxon>
        <taxon>Nitrospiria</taxon>
        <taxon>Nitrospirales</taxon>
        <taxon>Nitrospiraceae</taxon>
        <taxon>Leptospirillum</taxon>
    </lineage>
</organism>
<accession>I0IQT8</accession>
<evidence type="ECO:0000313" key="2">
    <source>
        <dbReference type="Proteomes" id="UP000007382"/>
    </source>
</evidence>
<dbReference type="eggNOG" id="COG1562">
    <property type="taxonomic scope" value="Bacteria"/>
</dbReference>